<dbReference type="NCBIfam" id="TIGR02095">
    <property type="entry name" value="glgA"/>
    <property type="match status" value="1"/>
</dbReference>
<evidence type="ECO:0000256" key="6">
    <source>
        <dbReference type="ARBA" id="ARBA00022679"/>
    </source>
</evidence>
<dbReference type="EMBL" id="CP002432">
    <property type="protein sequence ID" value="ADU67204.1"/>
    <property type="molecule type" value="Genomic_DNA"/>
</dbReference>
<gene>
    <name evidence="8" type="primary">glgA</name>
    <name evidence="11" type="ordered locus">Selin_2491</name>
</gene>
<dbReference type="EC" id="2.4.1.21" evidence="8"/>
<dbReference type="HOGENOM" id="CLU_009583_18_2_0"/>
<dbReference type="PANTHER" id="PTHR45825">
    <property type="entry name" value="GRANULE-BOUND STARCH SYNTHASE 1, CHLOROPLASTIC/AMYLOPLASTIC"/>
    <property type="match status" value="1"/>
</dbReference>
<dbReference type="PANTHER" id="PTHR45825:SF11">
    <property type="entry name" value="ALPHA AMYLASE DOMAIN-CONTAINING PROTEIN"/>
    <property type="match status" value="1"/>
</dbReference>
<keyword evidence="6 8" id="KW-0808">Transferase</keyword>
<comment type="catalytic activity">
    <reaction evidence="1 8">
        <text>[(1-&gt;4)-alpha-D-glucosyl](n) + ADP-alpha-D-glucose = [(1-&gt;4)-alpha-D-glucosyl](n+1) + ADP + H(+)</text>
        <dbReference type="Rhea" id="RHEA:18189"/>
        <dbReference type="Rhea" id="RHEA-COMP:9584"/>
        <dbReference type="Rhea" id="RHEA-COMP:9587"/>
        <dbReference type="ChEBI" id="CHEBI:15378"/>
        <dbReference type="ChEBI" id="CHEBI:15444"/>
        <dbReference type="ChEBI" id="CHEBI:57498"/>
        <dbReference type="ChEBI" id="CHEBI:456216"/>
        <dbReference type="EC" id="2.4.1.21"/>
    </reaction>
</comment>
<dbReference type="InParanoid" id="E6W5R9"/>
<dbReference type="GO" id="GO:0004373">
    <property type="term" value="F:alpha-1,4-glucan glucosyltransferase (UDP-glucose donor) activity"/>
    <property type="evidence" value="ECO:0007669"/>
    <property type="project" value="InterPro"/>
</dbReference>
<evidence type="ECO:0000256" key="7">
    <source>
        <dbReference type="ARBA" id="ARBA00023056"/>
    </source>
</evidence>
<dbReference type="InterPro" id="IPR013534">
    <property type="entry name" value="Starch_synth_cat_dom"/>
</dbReference>
<dbReference type="UniPathway" id="UPA00164"/>
<evidence type="ECO:0000259" key="10">
    <source>
        <dbReference type="Pfam" id="PF08323"/>
    </source>
</evidence>
<evidence type="ECO:0000259" key="9">
    <source>
        <dbReference type="Pfam" id="PF00534"/>
    </source>
</evidence>
<dbReference type="AlphaFoldDB" id="E6W5R9"/>
<dbReference type="GO" id="GO:0009011">
    <property type="term" value="F:alpha-1,4-glucan glucosyltransferase (ADP-glucose donor) activity"/>
    <property type="evidence" value="ECO:0007669"/>
    <property type="project" value="UniProtKB-UniRule"/>
</dbReference>
<proteinExistence type="inferred from homology"/>
<evidence type="ECO:0000256" key="5">
    <source>
        <dbReference type="ARBA" id="ARBA00022676"/>
    </source>
</evidence>
<dbReference type="InterPro" id="IPR001296">
    <property type="entry name" value="Glyco_trans_1"/>
</dbReference>
<evidence type="ECO:0000256" key="8">
    <source>
        <dbReference type="HAMAP-Rule" id="MF_00484"/>
    </source>
</evidence>
<dbReference type="eggNOG" id="COG0297">
    <property type="taxonomic scope" value="Bacteria"/>
</dbReference>
<dbReference type="FunCoup" id="E6W5R9">
    <property type="interactions" value="261"/>
</dbReference>
<dbReference type="KEGG" id="din:Selin_2491"/>
<dbReference type="CDD" id="cd03791">
    <property type="entry name" value="GT5_Glycogen_synthase_DULL1-like"/>
    <property type="match status" value="1"/>
</dbReference>
<reference evidence="11 12" key="1">
    <citation type="submission" date="2010-12" db="EMBL/GenBank/DDBJ databases">
        <title>Complete sequence of Desulfurispirillum indicum S5.</title>
        <authorList>
            <consortium name="US DOE Joint Genome Institute"/>
            <person name="Lucas S."/>
            <person name="Copeland A."/>
            <person name="Lapidus A."/>
            <person name="Cheng J.-F."/>
            <person name="Goodwin L."/>
            <person name="Pitluck S."/>
            <person name="Chertkov O."/>
            <person name="Held B."/>
            <person name="Detter J.C."/>
            <person name="Han C."/>
            <person name="Tapia R."/>
            <person name="Land M."/>
            <person name="Hauser L."/>
            <person name="Kyrpides N."/>
            <person name="Ivanova N."/>
            <person name="Mikhailova N."/>
            <person name="Haggblom M."/>
            <person name="Rauschenbach I."/>
            <person name="Bini E."/>
            <person name="Woyke T."/>
        </authorList>
    </citation>
    <scope>NUCLEOTIDE SEQUENCE [LARGE SCALE GENOMIC DNA]</scope>
    <source>
        <strain evidence="12">ATCC BAA-1389 / DSM 22839 / S5</strain>
    </source>
</reference>
<dbReference type="SUPFAM" id="SSF53756">
    <property type="entry name" value="UDP-Glycosyltransferase/glycogen phosphorylase"/>
    <property type="match status" value="1"/>
</dbReference>
<accession>E6W5R9</accession>
<dbReference type="HAMAP" id="MF_00484">
    <property type="entry name" value="Glycogen_synth"/>
    <property type="match status" value="1"/>
</dbReference>
<evidence type="ECO:0000313" key="11">
    <source>
        <dbReference type="EMBL" id="ADU67204.1"/>
    </source>
</evidence>
<feature type="domain" description="Starch synthase catalytic" evidence="10">
    <location>
        <begin position="5"/>
        <end position="241"/>
    </location>
</feature>
<dbReference type="NCBIfam" id="NF001899">
    <property type="entry name" value="PRK00654.1-2"/>
    <property type="match status" value="1"/>
</dbReference>
<comment type="pathway">
    <text evidence="3 8">Glycan biosynthesis; glycogen biosynthesis.</text>
</comment>
<feature type="domain" description="Glycosyl transferase family 1" evidence="9">
    <location>
        <begin position="292"/>
        <end position="450"/>
    </location>
</feature>
<dbReference type="STRING" id="653733.Selin_2491"/>
<comment type="similarity">
    <text evidence="4 8">Belongs to the glycosyltransferase 1 family. Bacterial/plant glycogen synthase subfamily.</text>
</comment>
<keyword evidence="7 8" id="KW-0320">Glycogen biosynthesis</keyword>
<evidence type="ECO:0000256" key="2">
    <source>
        <dbReference type="ARBA" id="ARBA00002764"/>
    </source>
</evidence>
<keyword evidence="12" id="KW-1185">Reference proteome</keyword>
<dbReference type="OrthoDB" id="9808590at2"/>
<evidence type="ECO:0000256" key="4">
    <source>
        <dbReference type="ARBA" id="ARBA00010281"/>
    </source>
</evidence>
<evidence type="ECO:0000256" key="3">
    <source>
        <dbReference type="ARBA" id="ARBA00004964"/>
    </source>
</evidence>
<dbReference type="Proteomes" id="UP000002572">
    <property type="component" value="Chromosome"/>
</dbReference>
<organism evidence="11 12">
    <name type="scientific">Desulfurispirillum indicum (strain ATCC BAA-1389 / DSM 22839 / S5)</name>
    <dbReference type="NCBI Taxonomy" id="653733"/>
    <lineage>
        <taxon>Bacteria</taxon>
        <taxon>Pseudomonadati</taxon>
        <taxon>Chrysiogenota</taxon>
        <taxon>Chrysiogenia</taxon>
        <taxon>Chrysiogenales</taxon>
        <taxon>Chrysiogenaceae</taxon>
        <taxon>Desulfurispirillum</taxon>
    </lineage>
</organism>
<dbReference type="Pfam" id="PF08323">
    <property type="entry name" value="Glyco_transf_5"/>
    <property type="match status" value="1"/>
</dbReference>
<sequence>MEDLRVLFVSSEVEPFVKSGGLADVSSALPRALKKRGVDIRIILPLYGKIDRQRYNIQPCLPSLCVHMGDREEWFALHHTKRDGVDIYFVECEKYFGRAELYHTREGEYQDNPRRFAFFSRAALQVAHDLCFSPGIIHCNDWQTSLIPAFLKLDHDPFFQHTKTLLTIHNIGYQGIFTPDVLTYARINRQHFHAGTFESFGAMNFLKGGIVFADAVTTVSPTYRHEICGPIGSGGLHDVLRAKGDNLVGILNGVDYSAWCPATDPHIPKRYNVRSLHFKRDNKAALQERMGLEKRHDLPLFGFVGRFAHQKGLDLLQGAIEAAVVNMHCQMVVVGSGEQEYERFFGELPQHYPGRIGSYIGYSEELAHLVEAGADFFLMPSRYEPCGLNQMYSLAYGTLPVVRATGGLEDTVENYDELTGKGTGFKFHDMTISALYNTIGWAISTWYDRPQHIEAMRQRAMKRDFSWDKPARQYRELYGKLAGE</sequence>
<dbReference type="GO" id="GO:0005978">
    <property type="term" value="P:glycogen biosynthetic process"/>
    <property type="evidence" value="ECO:0007669"/>
    <property type="project" value="UniProtKB-UniRule"/>
</dbReference>
<dbReference type="Gene3D" id="3.40.50.2000">
    <property type="entry name" value="Glycogen Phosphorylase B"/>
    <property type="match status" value="2"/>
</dbReference>
<feature type="binding site" evidence="8">
    <location>
        <position position="18"/>
    </location>
    <ligand>
        <name>ADP-alpha-D-glucose</name>
        <dbReference type="ChEBI" id="CHEBI:57498"/>
    </ligand>
</feature>
<evidence type="ECO:0000313" key="12">
    <source>
        <dbReference type="Proteomes" id="UP000002572"/>
    </source>
</evidence>
<comment type="function">
    <text evidence="2 8">Synthesizes alpha-1,4-glucan chains using ADP-glucose.</text>
</comment>
<name>E6W5R9_DESIS</name>
<dbReference type="InterPro" id="IPR011835">
    <property type="entry name" value="GS/SS"/>
</dbReference>
<protein>
    <recommendedName>
        <fullName evidence="8">Glycogen synthase</fullName>
        <ecNumber evidence="8">2.4.1.21</ecNumber>
    </recommendedName>
    <alternativeName>
        <fullName evidence="8">Starch [bacterial glycogen] synthase</fullName>
    </alternativeName>
</protein>
<keyword evidence="5 8" id="KW-0328">Glycosyltransferase</keyword>
<dbReference type="Pfam" id="PF00534">
    <property type="entry name" value="Glycos_transf_1"/>
    <property type="match status" value="1"/>
</dbReference>
<dbReference type="RefSeq" id="WP_013507075.1">
    <property type="nucleotide sequence ID" value="NC_014836.1"/>
</dbReference>
<evidence type="ECO:0000256" key="1">
    <source>
        <dbReference type="ARBA" id="ARBA00001478"/>
    </source>
</evidence>